<sequence>MSRFVLCGLLGLSLLSAGPALAAEPDAAMLEKGKALFMKDAVPACAVCHTLQDAGAAGPIGPDLDELKPTLEQVKKVLVEGAGTMPSFAETLDEASREAVAAYVVHATGGGK</sequence>
<accession>A0A853FXB9</accession>
<keyword evidence="3 4" id="KW-0408">Iron</keyword>
<evidence type="ECO:0000256" key="4">
    <source>
        <dbReference type="PROSITE-ProRule" id="PRU00433"/>
    </source>
</evidence>
<dbReference type="RefSeq" id="WP_180154780.1">
    <property type="nucleotide sequence ID" value="NZ_JACCEM010000004.1"/>
</dbReference>
<reference evidence="7 8" key="1">
    <citation type="submission" date="2020-07" db="EMBL/GenBank/DDBJ databases">
        <title>Taxonomic revisions and descriptions of new bacterial species based on genomic comparisons in the high-G+C-content subgroup of the family Alcaligenaceae.</title>
        <authorList>
            <person name="Szabo A."/>
            <person name="Felfoldi T."/>
        </authorList>
    </citation>
    <scope>NUCLEOTIDE SEQUENCE [LARGE SCALE GENOMIC DNA]</scope>
    <source>
        <strain evidence="7 8">LMG 24012</strain>
    </source>
</reference>
<evidence type="ECO:0000256" key="3">
    <source>
        <dbReference type="ARBA" id="ARBA00023004"/>
    </source>
</evidence>
<keyword evidence="8" id="KW-1185">Reference proteome</keyword>
<dbReference type="GO" id="GO:0046872">
    <property type="term" value="F:metal ion binding"/>
    <property type="evidence" value="ECO:0007669"/>
    <property type="project" value="UniProtKB-KW"/>
</dbReference>
<keyword evidence="2 4" id="KW-0479">Metal-binding</keyword>
<dbReference type="EMBL" id="JACCEM010000004">
    <property type="protein sequence ID" value="NYT49488.1"/>
    <property type="molecule type" value="Genomic_DNA"/>
</dbReference>
<dbReference type="InterPro" id="IPR036909">
    <property type="entry name" value="Cyt_c-like_dom_sf"/>
</dbReference>
<evidence type="ECO:0000256" key="5">
    <source>
        <dbReference type="SAM" id="SignalP"/>
    </source>
</evidence>
<evidence type="ECO:0000259" key="6">
    <source>
        <dbReference type="PROSITE" id="PS51007"/>
    </source>
</evidence>
<keyword evidence="5" id="KW-0732">Signal</keyword>
<keyword evidence="1 4" id="KW-0349">Heme</keyword>
<feature type="domain" description="Cytochrome c" evidence="6">
    <location>
        <begin position="28"/>
        <end position="108"/>
    </location>
</feature>
<protein>
    <submittedName>
        <fullName evidence="7">Cytochrome c</fullName>
    </submittedName>
</protein>
<evidence type="ECO:0000256" key="1">
    <source>
        <dbReference type="ARBA" id="ARBA00022617"/>
    </source>
</evidence>
<dbReference type="Pfam" id="PF13442">
    <property type="entry name" value="Cytochrome_CBB3"/>
    <property type="match status" value="1"/>
</dbReference>
<feature type="signal peptide" evidence="5">
    <location>
        <begin position="1"/>
        <end position="22"/>
    </location>
</feature>
<evidence type="ECO:0000313" key="7">
    <source>
        <dbReference type="EMBL" id="NYT49488.1"/>
    </source>
</evidence>
<comment type="caution">
    <text evidence="7">The sequence shown here is derived from an EMBL/GenBank/DDBJ whole genome shotgun (WGS) entry which is preliminary data.</text>
</comment>
<dbReference type="PROSITE" id="PS51007">
    <property type="entry name" value="CYTC"/>
    <property type="match status" value="1"/>
</dbReference>
<dbReference type="AlphaFoldDB" id="A0A853FXB9"/>
<evidence type="ECO:0000313" key="8">
    <source>
        <dbReference type="Proteomes" id="UP000559809"/>
    </source>
</evidence>
<dbReference type="Gene3D" id="1.10.760.10">
    <property type="entry name" value="Cytochrome c-like domain"/>
    <property type="match status" value="1"/>
</dbReference>
<organism evidence="7 8">
    <name type="scientific">Parapusillimonas granuli</name>
    <dbReference type="NCBI Taxonomy" id="380911"/>
    <lineage>
        <taxon>Bacteria</taxon>
        <taxon>Pseudomonadati</taxon>
        <taxon>Pseudomonadota</taxon>
        <taxon>Betaproteobacteria</taxon>
        <taxon>Burkholderiales</taxon>
        <taxon>Alcaligenaceae</taxon>
        <taxon>Parapusillimonas</taxon>
    </lineage>
</organism>
<dbReference type="GO" id="GO:0020037">
    <property type="term" value="F:heme binding"/>
    <property type="evidence" value="ECO:0007669"/>
    <property type="project" value="InterPro"/>
</dbReference>
<dbReference type="GO" id="GO:0009055">
    <property type="term" value="F:electron transfer activity"/>
    <property type="evidence" value="ECO:0007669"/>
    <property type="project" value="InterPro"/>
</dbReference>
<gene>
    <name evidence="7" type="ORF">H0A72_09220</name>
</gene>
<proteinExistence type="predicted"/>
<feature type="chain" id="PRO_5032504150" evidence="5">
    <location>
        <begin position="23"/>
        <end position="112"/>
    </location>
</feature>
<dbReference type="Proteomes" id="UP000559809">
    <property type="component" value="Unassembled WGS sequence"/>
</dbReference>
<evidence type="ECO:0000256" key="2">
    <source>
        <dbReference type="ARBA" id="ARBA00022723"/>
    </source>
</evidence>
<dbReference type="InterPro" id="IPR009056">
    <property type="entry name" value="Cyt_c-like_dom"/>
</dbReference>
<dbReference type="SUPFAM" id="SSF46626">
    <property type="entry name" value="Cytochrome c"/>
    <property type="match status" value="1"/>
</dbReference>
<name>A0A853FXB9_9BURK</name>